<dbReference type="InterPro" id="IPR008920">
    <property type="entry name" value="TF_FadR/GntR_C"/>
</dbReference>
<proteinExistence type="predicted"/>
<gene>
    <name evidence="5" type="ORF">HMPREF3192_01272</name>
</gene>
<dbReference type="SMART" id="SM00345">
    <property type="entry name" value="HTH_GNTR"/>
    <property type="match status" value="1"/>
</dbReference>
<dbReference type="Proteomes" id="UP000070675">
    <property type="component" value="Unassembled WGS sequence"/>
</dbReference>
<dbReference type="InterPro" id="IPR000524">
    <property type="entry name" value="Tscrpt_reg_HTH_GntR"/>
</dbReference>
<feature type="domain" description="HTH gntR-type" evidence="4">
    <location>
        <begin position="105"/>
        <end position="163"/>
    </location>
</feature>
<dbReference type="Pfam" id="PF00392">
    <property type="entry name" value="GntR"/>
    <property type="match status" value="1"/>
</dbReference>
<keyword evidence="1" id="KW-0805">Transcription regulation</keyword>
<keyword evidence="2" id="KW-0238">DNA-binding</keyword>
<dbReference type="GO" id="GO:0003700">
    <property type="term" value="F:DNA-binding transcription factor activity"/>
    <property type="evidence" value="ECO:0007669"/>
    <property type="project" value="InterPro"/>
</dbReference>
<dbReference type="InterPro" id="IPR036390">
    <property type="entry name" value="WH_DNA-bd_sf"/>
</dbReference>
<evidence type="ECO:0000256" key="3">
    <source>
        <dbReference type="ARBA" id="ARBA00023163"/>
    </source>
</evidence>
<dbReference type="Gene3D" id="1.10.10.10">
    <property type="entry name" value="Winged helix-like DNA-binding domain superfamily/Winged helix DNA-binding domain"/>
    <property type="match status" value="1"/>
</dbReference>
<name>A0A133XQF6_9ACTN</name>
<organism evidence="5 6">
    <name type="scientific">Atopobium deltae</name>
    <dbReference type="NCBI Taxonomy" id="1393034"/>
    <lineage>
        <taxon>Bacteria</taxon>
        <taxon>Bacillati</taxon>
        <taxon>Actinomycetota</taxon>
        <taxon>Coriobacteriia</taxon>
        <taxon>Coriobacteriales</taxon>
        <taxon>Atopobiaceae</taxon>
        <taxon>Atopobium</taxon>
    </lineage>
</organism>
<dbReference type="STRING" id="1393034.HMPREF3192_01272"/>
<evidence type="ECO:0000259" key="4">
    <source>
        <dbReference type="SMART" id="SM00345"/>
    </source>
</evidence>
<dbReference type="Gene3D" id="1.20.120.530">
    <property type="entry name" value="GntR ligand-binding domain-like"/>
    <property type="match status" value="1"/>
</dbReference>
<sequence length="334" mass="37963">MVNSFFKVLQKSLKNILTIVGKSTKDVAMGCICSSFCRPRVPLIKPYVLVILSNRFLCITLSIRAGGLMSALMPQEHTSSHKAQALPPQFVILKRFRNETSSAYAYRVLEYNILMLHMPPGAWIRERNIAEKLNISRTPVHEAIGLLRDRRLVDVTPQSATHVSRIDVQTLRQGIFLRSVVEPTVMGQLIGNASPDLLANLRENIAVQKQLIKTLDDVHLYARVSSEFLEMLYREAHKGYVWDVLYQATVSLERLRYISLLHGFITPTTHSYQELYTFIALGIQNTVGLNQTIHREIHAYVQHLDSVMQQFPDYFVGTSVDDKTVEAAELRSLL</sequence>
<evidence type="ECO:0000256" key="2">
    <source>
        <dbReference type="ARBA" id="ARBA00023125"/>
    </source>
</evidence>
<dbReference type="OrthoDB" id="3186208at2"/>
<protein>
    <submittedName>
        <fullName evidence="5">Transcriptional regulator, GntR family</fullName>
    </submittedName>
</protein>
<dbReference type="PANTHER" id="PTHR43537:SF5">
    <property type="entry name" value="UXU OPERON TRANSCRIPTIONAL REGULATOR"/>
    <property type="match status" value="1"/>
</dbReference>
<keyword evidence="3" id="KW-0804">Transcription</keyword>
<evidence type="ECO:0000313" key="6">
    <source>
        <dbReference type="Proteomes" id="UP000070675"/>
    </source>
</evidence>
<reference evidence="6" key="1">
    <citation type="submission" date="2016-01" db="EMBL/GenBank/DDBJ databases">
        <authorList>
            <person name="Mitreva M."/>
            <person name="Pepin K.H."/>
            <person name="Mihindukulasuriya K.A."/>
            <person name="Fulton R."/>
            <person name="Fronick C."/>
            <person name="O'Laughlin M."/>
            <person name="Miner T."/>
            <person name="Herter B."/>
            <person name="Rosa B.A."/>
            <person name="Cordes M."/>
            <person name="Tomlinson C."/>
            <person name="Wollam A."/>
            <person name="Palsikar V.B."/>
            <person name="Mardis E.R."/>
            <person name="Wilson R.K."/>
        </authorList>
    </citation>
    <scope>NUCLEOTIDE SEQUENCE [LARGE SCALE GENOMIC DNA]</scope>
    <source>
        <strain evidence="6">DNF00019</strain>
    </source>
</reference>
<dbReference type="PANTHER" id="PTHR43537">
    <property type="entry name" value="TRANSCRIPTIONAL REGULATOR, GNTR FAMILY"/>
    <property type="match status" value="1"/>
</dbReference>
<dbReference type="SUPFAM" id="SSF46785">
    <property type="entry name" value="Winged helix' DNA-binding domain"/>
    <property type="match status" value="1"/>
</dbReference>
<dbReference type="SUPFAM" id="SSF48008">
    <property type="entry name" value="GntR ligand-binding domain-like"/>
    <property type="match status" value="1"/>
</dbReference>
<keyword evidence="6" id="KW-1185">Reference proteome</keyword>
<dbReference type="GO" id="GO:0003677">
    <property type="term" value="F:DNA binding"/>
    <property type="evidence" value="ECO:0007669"/>
    <property type="project" value="UniProtKB-KW"/>
</dbReference>
<evidence type="ECO:0000313" key="5">
    <source>
        <dbReference type="EMBL" id="KXB33166.1"/>
    </source>
</evidence>
<comment type="caution">
    <text evidence="5">The sequence shown here is derived from an EMBL/GenBank/DDBJ whole genome shotgun (WGS) entry which is preliminary data.</text>
</comment>
<evidence type="ECO:0000256" key="1">
    <source>
        <dbReference type="ARBA" id="ARBA00023015"/>
    </source>
</evidence>
<dbReference type="AlphaFoldDB" id="A0A133XQF6"/>
<dbReference type="Pfam" id="PF07729">
    <property type="entry name" value="FCD"/>
    <property type="match status" value="1"/>
</dbReference>
<accession>A0A133XQF6</accession>
<dbReference type="InterPro" id="IPR036388">
    <property type="entry name" value="WH-like_DNA-bd_sf"/>
</dbReference>
<dbReference type="PATRIC" id="fig|1393034.3.peg.1240"/>
<dbReference type="InterPro" id="IPR011711">
    <property type="entry name" value="GntR_C"/>
</dbReference>
<dbReference type="EMBL" id="LSCR01000041">
    <property type="protein sequence ID" value="KXB33166.1"/>
    <property type="molecule type" value="Genomic_DNA"/>
</dbReference>